<dbReference type="Proteomes" id="UP000295192">
    <property type="component" value="Unassembled WGS sequence"/>
</dbReference>
<feature type="signal peptide" evidence="1">
    <location>
        <begin position="1"/>
        <end position="23"/>
    </location>
</feature>
<name>A0A484BE03_DRONA</name>
<dbReference type="OMA" id="QDISTKF"/>
<organism evidence="2 3">
    <name type="scientific">Drosophila navojoa</name>
    <name type="common">Fruit fly</name>
    <dbReference type="NCBI Taxonomy" id="7232"/>
    <lineage>
        <taxon>Eukaryota</taxon>
        <taxon>Metazoa</taxon>
        <taxon>Ecdysozoa</taxon>
        <taxon>Arthropoda</taxon>
        <taxon>Hexapoda</taxon>
        <taxon>Insecta</taxon>
        <taxon>Pterygota</taxon>
        <taxon>Neoptera</taxon>
        <taxon>Endopterygota</taxon>
        <taxon>Diptera</taxon>
        <taxon>Brachycera</taxon>
        <taxon>Muscomorpha</taxon>
        <taxon>Ephydroidea</taxon>
        <taxon>Drosophilidae</taxon>
        <taxon>Drosophila</taxon>
    </lineage>
</organism>
<keyword evidence="1" id="KW-0732">Signal</keyword>
<keyword evidence="3" id="KW-1185">Reference proteome</keyword>
<reference evidence="2 3" key="1">
    <citation type="journal article" date="2019" name="J. Hered.">
        <title>An Improved Genome Assembly for Drosophila navojoa, the Basal Species in the mojavensis Cluster.</title>
        <authorList>
            <person name="Vanderlinde T."/>
            <person name="Dupim E.G."/>
            <person name="Nazario-Yepiz N.O."/>
            <person name="Carvalho A.B."/>
        </authorList>
    </citation>
    <scope>NUCLEOTIDE SEQUENCE [LARGE SCALE GENOMIC DNA]</scope>
    <source>
        <strain evidence="2">Navoj_Jal97</strain>
        <tissue evidence="2">Whole organism</tissue>
    </source>
</reference>
<sequence length="176" mass="20031">MLYKSLPLILLVAQCLLAAPAPSQPNDLTQKQLEQEAQNETINLLNALFRAQIAYFSGVRDKLDPKTKRSADIALYLSRLNAAIAEKDLDKKNTMWQDIFEEFNKTSLLSNRVEETGLSNSEYQALLTDKKLQEITKSFVIDVTTYFVKMAQFSGKVVKIGIDEYMSTFDDDKKKH</sequence>
<dbReference type="EMBL" id="LSRL02000062">
    <property type="protein sequence ID" value="TDG46230.1"/>
    <property type="molecule type" value="Genomic_DNA"/>
</dbReference>
<dbReference type="AlphaFoldDB" id="A0A484BE03"/>
<evidence type="ECO:0000313" key="3">
    <source>
        <dbReference type="Proteomes" id="UP000295192"/>
    </source>
</evidence>
<gene>
    <name evidence="2" type="ORF">AWZ03_007306</name>
</gene>
<comment type="caution">
    <text evidence="2">The sequence shown here is derived from an EMBL/GenBank/DDBJ whole genome shotgun (WGS) entry which is preliminary data.</text>
</comment>
<evidence type="ECO:0000313" key="2">
    <source>
        <dbReference type="EMBL" id="TDG46230.1"/>
    </source>
</evidence>
<dbReference type="OrthoDB" id="7979796at2759"/>
<accession>A0A484BE03</accession>
<evidence type="ECO:0000256" key="1">
    <source>
        <dbReference type="SAM" id="SignalP"/>
    </source>
</evidence>
<feature type="chain" id="PRO_5019859248" evidence="1">
    <location>
        <begin position="24"/>
        <end position="176"/>
    </location>
</feature>
<proteinExistence type="predicted"/>
<protein>
    <submittedName>
        <fullName evidence="2">Uncharacterized protein</fullName>
    </submittedName>
</protein>